<accession>A0A0X3PNV1</accession>
<proteinExistence type="predicted"/>
<evidence type="ECO:0000259" key="1">
    <source>
        <dbReference type="Pfam" id="PF04727"/>
    </source>
</evidence>
<dbReference type="AlphaFoldDB" id="A0A0X3PNV1"/>
<gene>
    <name evidence="2" type="ORF">TR88134</name>
</gene>
<reference evidence="2" key="1">
    <citation type="submission" date="2016-01" db="EMBL/GenBank/DDBJ databases">
        <title>Reference transcriptome for the parasite Schistocephalus solidus: insights into the molecular evolution of parasitism.</title>
        <authorList>
            <person name="Hebert F.O."/>
            <person name="Grambauer S."/>
            <person name="Barber I."/>
            <person name="Landry C.R."/>
            <person name="Aubin-Horth N."/>
        </authorList>
    </citation>
    <scope>NUCLEOTIDE SEQUENCE</scope>
</reference>
<organism evidence="2">
    <name type="scientific">Schistocephalus solidus</name>
    <name type="common">Tapeworm</name>
    <dbReference type="NCBI Taxonomy" id="70667"/>
    <lineage>
        <taxon>Eukaryota</taxon>
        <taxon>Metazoa</taxon>
        <taxon>Spiralia</taxon>
        <taxon>Lophotrochozoa</taxon>
        <taxon>Platyhelminthes</taxon>
        <taxon>Cestoda</taxon>
        <taxon>Eucestoda</taxon>
        <taxon>Diphyllobothriidea</taxon>
        <taxon>Diphyllobothriidae</taxon>
        <taxon>Schistocephalus</taxon>
    </lineage>
</organism>
<name>A0A0X3PNV1_SCHSO</name>
<dbReference type="Pfam" id="PF04727">
    <property type="entry name" value="ELMO_CED12"/>
    <property type="match status" value="1"/>
</dbReference>
<protein>
    <recommendedName>
        <fullName evidence="1">ELMO domain-containing protein</fullName>
    </recommendedName>
</protein>
<sequence>MGFADRNHMAILSAPDLAAAEIVNCMRILISSLSDAAVDHVDPHALLQLDELAKYVSCEEFLVEFLAADGAKTLIELVSNLVIPSKKCEAAVWSPLLITLAKLASPEVEKPSTESSSTPSFCWSEVPDDFILSVMNCPFLNCDWQCMRLGLTVLKCILTHLPEKISVIAKNRGAEFVYRLLKRLCLRLVDIPHTTSTVAPPPSASATLRSFVVRSKSVNSVRDSSSTINCILADRGERLELENLLVMLLRRMIGCIERTDTAALRDLIRADGMLAIVEDLAYPSQCSDAPTDASTWSSGARGLKRSSRLPSPIASPLLRATSTRETEILRELLILQDFILLPVRELLSRPLNADDSLPLVFLEDLHELVYGSMAMLISDTQKTDIYERFGFSDPAAPLADFQGPMGSFYFCCLCTLIDHAPEFIVSLLGEFPNVPRTDRSHFQCLSPNNCLRLPVVAAAKMVIHILCHLFGLLPEDSDACSFRPQYLPPQQQQTDFEHLGRWLYFPFLSSVDHIESAFMDLFLIVFRTFCDTWSVLNAAPSDMCRVSQITAERLTTALSSFPTQPDALAAGLVLCDVGSVRRLWSDWMADAERSLVASHPAIAELRAQLVDYYRATVRTQRLHCMVSGPPLHYLETKGVLKDRGALKVSLSPDHKSLLLRDASGQDVGHWPLSLLVSVSCSADEKRAKSWRRNIVLFLKQADLLEKEESSAYKTSTLKPTRVMLTAPTELLYNYWLDGLNILQKCLPASDRFNADVNQLVDIDLQMRLLGLDLTLIPERPVSPPTSYPDVSSLPV</sequence>
<feature type="domain" description="ELMO" evidence="1">
    <location>
        <begin position="344"/>
        <end position="543"/>
    </location>
</feature>
<dbReference type="InterPro" id="IPR006816">
    <property type="entry name" value="ELMO_dom"/>
</dbReference>
<evidence type="ECO:0000313" key="2">
    <source>
        <dbReference type="EMBL" id="JAP53389.1"/>
    </source>
</evidence>
<dbReference type="Gene3D" id="6.10.10.90">
    <property type="match status" value="1"/>
</dbReference>
<dbReference type="EMBL" id="GEEE01009836">
    <property type="protein sequence ID" value="JAP53389.1"/>
    <property type="molecule type" value="Transcribed_RNA"/>
</dbReference>